<evidence type="ECO:0000313" key="3">
    <source>
        <dbReference type="Proteomes" id="UP000460435"/>
    </source>
</evidence>
<sequence>MTRTAAGDTLPAAPPAGAGAMTNPASQQVVVFSVLWSVAHLAHLLRKADPGSVFVWLLLIAAILVLGNPRSRLRLGMLAGIQLVYLFTKLPVTDNHMIIMGFVNLGVLVAVLMGGRRAADSGVLPGAAVAYIRLTIVIAYGAAALAKLNHGFFDVVESCAVSMFYDATAVLDGRVRVPDIPQAIEAALPFVIAGTELLIPVLLLIPATRAFGVGVVVLFHLGMSLSPSSTAIDFTIVLFALVFLFLPAPAGVHLTGRALGLLPQRLTRIKGARPMGLIAVAVLAGSLVAGVGTDVATWSGNRNWLVLAPVAVGLGALLLDAAWRAVKNRWPRAAPIWPPGPVLSVSRLGYLSCVVLLVATAASPYMGGKTRSVFTMYSNLQTEQMTSNHLLFPRLPMATGQDDLVLVMESSNARLNRIGAGGRLVTWHELRRELAGDPEASIRYERAGEVVEHAQALENPELVSRHPVSHRFIAHRIVDPERARCLW</sequence>
<keyword evidence="3" id="KW-1185">Reference proteome</keyword>
<feature type="transmembrane region" description="Helical" evidence="1">
    <location>
        <begin position="51"/>
        <end position="68"/>
    </location>
</feature>
<protein>
    <recommendedName>
        <fullName evidence="4">HTTM domain-containing protein</fullName>
    </recommendedName>
</protein>
<evidence type="ECO:0000313" key="2">
    <source>
        <dbReference type="EMBL" id="NDL57073.1"/>
    </source>
</evidence>
<organism evidence="2 3">
    <name type="scientific">Phytoactinopolyspora mesophila</name>
    <dbReference type="NCBI Taxonomy" id="2650750"/>
    <lineage>
        <taxon>Bacteria</taxon>
        <taxon>Bacillati</taxon>
        <taxon>Actinomycetota</taxon>
        <taxon>Actinomycetes</taxon>
        <taxon>Jiangellales</taxon>
        <taxon>Jiangellaceae</taxon>
        <taxon>Phytoactinopolyspora</taxon>
    </lineage>
</organism>
<dbReference type="AlphaFoldDB" id="A0A7K3M196"/>
<evidence type="ECO:0008006" key="4">
    <source>
        <dbReference type="Google" id="ProtNLM"/>
    </source>
</evidence>
<feature type="transmembrane region" description="Helical" evidence="1">
    <location>
        <begin position="197"/>
        <end position="219"/>
    </location>
</feature>
<evidence type="ECO:0000256" key="1">
    <source>
        <dbReference type="SAM" id="Phobius"/>
    </source>
</evidence>
<dbReference type="EMBL" id="WLZY01000002">
    <property type="protein sequence ID" value="NDL57073.1"/>
    <property type="molecule type" value="Genomic_DNA"/>
</dbReference>
<keyword evidence="1" id="KW-1133">Transmembrane helix</keyword>
<name>A0A7K3M196_9ACTN</name>
<dbReference type="Proteomes" id="UP000460435">
    <property type="component" value="Unassembled WGS sequence"/>
</dbReference>
<reference evidence="2 3" key="1">
    <citation type="submission" date="2019-11" db="EMBL/GenBank/DDBJ databases">
        <authorList>
            <person name="Li X.-J."/>
            <person name="Feng X.-M."/>
        </authorList>
    </citation>
    <scope>NUCLEOTIDE SEQUENCE [LARGE SCALE GENOMIC DNA]</scope>
    <source>
        <strain evidence="2 3">XMNu-373</strain>
    </source>
</reference>
<proteinExistence type="predicted"/>
<keyword evidence="1" id="KW-0812">Transmembrane</keyword>
<dbReference type="RefSeq" id="WP_162449754.1">
    <property type="nucleotide sequence ID" value="NZ_WLZY01000002.1"/>
</dbReference>
<feature type="transmembrane region" description="Helical" evidence="1">
    <location>
        <begin position="272"/>
        <end position="292"/>
    </location>
</feature>
<feature type="transmembrane region" description="Helical" evidence="1">
    <location>
        <begin position="348"/>
        <end position="367"/>
    </location>
</feature>
<accession>A0A7K3M196</accession>
<gene>
    <name evidence="2" type="ORF">F7O44_08330</name>
</gene>
<feature type="transmembrane region" description="Helical" evidence="1">
    <location>
        <begin position="122"/>
        <end position="143"/>
    </location>
</feature>
<keyword evidence="1" id="KW-0472">Membrane</keyword>
<feature type="transmembrane region" description="Helical" evidence="1">
    <location>
        <begin position="304"/>
        <end position="323"/>
    </location>
</feature>
<feature type="transmembrane region" description="Helical" evidence="1">
    <location>
        <begin position="98"/>
        <end position="115"/>
    </location>
</feature>
<comment type="caution">
    <text evidence="2">The sequence shown here is derived from an EMBL/GenBank/DDBJ whole genome shotgun (WGS) entry which is preliminary data.</text>
</comment>
<feature type="transmembrane region" description="Helical" evidence="1">
    <location>
        <begin position="231"/>
        <end position="252"/>
    </location>
</feature>